<feature type="transmembrane region" description="Helical" evidence="2">
    <location>
        <begin position="51"/>
        <end position="71"/>
    </location>
</feature>
<keyword evidence="2" id="KW-1133">Transmembrane helix</keyword>
<comment type="caution">
    <text evidence="4">The sequence shown here is derived from an EMBL/GenBank/DDBJ whole genome shotgun (WGS) entry which is preliminary data.</text>
</comment>
<feature type="transmembrane region" description="Helical" evidence="2">
    <location>
        <begin position="20"/>
        <end position="39"/>
    </location>
</feature>
<evidence type="ECO:0000313" key="4">
    <source>
        <dbReference type="EMBL" id="RLK48366.1"/>
    </source>
</evidence>
<keyword evidence="5" id="KW-1185">Reference proteome</keyword>
<keyword evidence="2" id="KW-0812">Transmembrane</keyword>
<dbReference type="Proteomes" id="UP000275461">
    <property type="component" value="Unassembled WGS sequence"/>
</dbReference>
<dbReference type="InterPro" id="IPR003869">
    <property type="entry name" value="Polysac_CapD-like"/>
</dbReference>
<organism evidence="4 5">
    <name type="scientific">Alkalispirillum mobile</name>
    <dbReference type="NCBI Taxonomy" id="85925"/>
    <lineage>
        <taxon>Bacteria</taxon>
        <taxon>Pseudomonadati</taxon>
        <taxon>Pseudomonadota</taxon>
        <taxon>Gammaproteobacteria</taxon>
        <taxon>Chromatiales</taxon>
        <taxon>Ectothiorhodospiraceae</taxon>
        <taxon>Alkalispirillum</taxon>
    </lineage>
</organism>
<evidence type="ECO:0000256" key="1">
    <source>
        <dbReference type="ARBA" id="ARBA00007430"/>
    </source>
</evidence>
<dbReference type="Pfam" id="PF13727">
    <property type="entry name" value="CoA_binding_3"/>
    <property type="match status" value="1"/>
</dbReference>
<sequence>MNIQQRLLKLPRPAKRLIMVSTDAAMLPIAVWAAFSLRLGKPDPAVLIEHAWLLVLIPLFTLPIFTLFGLYRAVVRYMGPQAVMAVVKGVTVSALVFAAAVTLGRLDAIPRATIFIYWLVALLMVGGSRFIVRAWFQSVVKRKKDKKPVAIYGSGAGGIQLATSLASGHEYHPVAFVDDDPAKQGMIIAGLPVKQPEDLPRLIKRHKLGHVLLAMPRLSRARRREIVEWLEPLRAHILTMPSLADLVSKRAKLDEVREVEIEDLLGRDSVGPREDLLAHCIADKSVMVTGAGGSIGSELCRQILRLGPKRLVLLERSEFALYRIERELKAQMAGDEHRVELQAALGDVVDGARMEAIMRVFSVDTVYHAAAYKHVPLVEGNVLEGVRNNVFGTLNTAGAAAQAGVQHFVLISTDKAVRPTNVMGATKRLAELVLQGLARQPDMRTRFSMVRFGNVLGSSGSVVPLFREQIRQGGPVTVTHPEVTRYFMTIPEAASLVLQAGSMAKGGEVFVLDMGEPVRILDLARRMIHLSGYDEQTEQHPDGEIAIRFTGLRPGEKLYEELLLGDVVMGTEHAMIMRAREDHLSSSTLHELLQALRDACDTFDCQKARSALAEAVEGYEAIGPGSDVITRGLAKADSEEFEDWLPLVGGGSNSACPIDRSFGSMSERG</sequence>
<proteinExistence type="inferred from homology"/>
<name>A0A498C1L2_9GAMM</name>
<dbReference type="InterPro" id="IPR029063">
    <property type="entry name" value="SAM-dependent_MTases_sf"/>
</dbReference>
<dbReference type="InterPro" id="IPR051203">
    <property type="entry name" value="Polysaccharide_Synthase-Rel"/>
</dbReference>
<feature type="transmembrane region" description="Helical" evidence="2">
    <location>
        <begin position="115"/>
        <end position="136"/>
    </location>
</feature>
<accession>A0A498C1L2</accession>
<dbReference type="SUPFAM" id="SSF51735">
    <property type="entry name" value="NAD(P)-binding Rossmann-fold domains"/>
    <property type="match status" value="1"/>
</dbReference>
<reference evidence="4 5" key="1">
    <citation type="submission" date="2018-10" db="EMBL/GenBank/DDBJ databases">
        <title>Genomic Encyclopedia of Type Strains, Phase IV (KMG-IV): sequencing the most valuable type-strain genomes for metagenomic binning, comparative biology and taxonomic classification.</title>
        <authorList>
            <person name="Goeker M."/>
        </authorList>
    </citation>
    <scope>NUCLEOTIDE SEQUENCE [LARGE SCALE GENOMIC DNA]</scope>
    <source>
        <strain evidence="4 5">DSM 12769</strain>
    </source>
</reference>
<dbReference type="PANTHER" id="PTHR43318:SF1">
    <property type="entry name" value="POLYSACCHARIDE BIOSYNTHESIS PROTEIN EPSC-RELATED"/>
    <property type="match status" value="1"/>
</dbReference>
<evidence type="ECO:0000256" key="2">
    <source>
        <dbReference type="SAM" id="Phobius"/>
    </source>
</evidence>
<gene>
    <name evidence="4" type="ORF">DFR31_2245</name>
</gene>
<dbReference type="CDD" id="cd05237">
    <property type="entry name" value="UDP_invert_4-6DH_SDR_e"/>
    <property type="match status" value="1"/>
</dbReference>
<comment type="similarity">
    <text evidence="1">Belongs to the polysaccharide synthase family.</text>
</comment>
<keyword evidence="2" id="KW-0472">Membrane</keyword>
<dbReference type="InterPro" id="IPR036291">
    <property type="entry name" value="NAD(P)-bd_dom_sf"/>
</dbReference>
<feature type="domain" description="Polysaccharide biosynthesis protein CapD-like" evidence="3">
    <location>
        <begin position="286"/>
        <end position="580"/>
    </location>
</feature>
<protein>
    <submittedName>
        <fullName evidence="4">FlaA1/EpsC-like NDP-sugar epimerase</fullName>
    </submittedName>
</protein>
<dbReference type="PANTHER" id="PTHR43318">
    <property type="entry name" value="UDP-N-ACETYLGLUCOSAMINE 4,6-DEHYDRATASE"/>
    <property type="match status" value="1"/>
</dbReference>
<dbReference type="Gene3D" id="3.40.50.720">
    <property type="entry name" value="NAD(P)-binding Rossmann-like Domain"/>
    <property type="match status" value="2"/>
</dbReference>
<dbReference type="AlphaFoldDB" id="A0A498C1L2"/>
<dbReference type="SUPFAM" id="SSF53335">
    <property type="entry name" value="S-adenosyl-L-methionine-dependent methyltransferases"/>
    <property type="match status" value="1"/>
</dbReference>
<dbReference type="EMBL" id="RCDA01000003">
    <property type="protein sequence ID" value="RLK48366.1"/>
    <property type="molecule type" value="Genomic_DNA"/>
</dbReference>
<evidence type="ECO:0000313" key="5">
    <source>
        <dbReference type="Proteomes" id="UP000275461"/>
    </source>
</evidence>
<feature type="transmembrane region" description="Helical" evidence="2">
    <location>
        <begin position="83"/>
        <end position="103"/>
    </location>
</feature>
<evidence type="ECO:0000259" key="3">
    <source>
        <dbReference type="Pfam" id="PF02719"/>
    </source>
</evidence>
<dbReference type="OrthoDB" id="9803111at2"/>
<dbReference type="Pfam" id="PF02719">
    <property type="entry name" value="Polysacc_synt_2"/>
    <property type="match status" value="1"/>
</dbReference>